<evidence type="ECO:0000256" key="1">
    <source>
        <dbReference type="SAM" id="MobiDB-lite"/>
    </source>
</evidence>
<protein>
    <submittedName>
        <fullName evidence="2">Uncharacterized protein</fullName>
    </submittedName>
</protein>
<gene>
    <name evidence="2" type="ORF">QR680_010062</name>
</gene>
<feature type="region of interest" description="Disordered" evidence="1">
    <location>
        <begin position="337"/>
        <end position="367"/>
    </location>
</feature>
<evidence type="ECO:0000313" key="2">
    <source>
        <dbReference type="EMBL" id="KAK0427096.1"/>
    </source>
</evidence>
<keyword evidence="3" id="KW-1185">Reference proteome</keyword>
<dbReference type="AlphaFoldDB" id="A0AA39M9Z9"/>
<comment type="caution">
    <text evidence="2">The sequence shown here is derived from an EMBL/GenBank/DDBJ whole genome shotgun (WGS) entry which is preliminary data.</text>
</comment>
<evidence type="ECO:0000313" key="3">
    <source>
        <dbReference type="Proteomes" id="UP001175271"/>
    </source>
</evidence>
<reference evidence="2" key="1">
    <citation type="submission" date="2023-06" db="EMBL/GenBank/DDBJ databases">
        <title>Genomic analysis of the entomopathogenic nematode Steinernema hermaphroditum.</title>
        <authorList>
            <person name="Schwarz E.M."/>
            <person name="Heppert J.K."/>
            <person name="Baniya A."/>
            <person name="Schwartz H.T."/>
            <person name="Tan C.-H."/>
            <person name="Antoshechkin I."/>
            <person name="Sternberg P.W."/>
            <person name="Goodrich-Blair H."/>
            <person name="Dillman A.R."/>
        </authorList>
    </citation>
    <scope>NUCLEOTIDE SEQUENCE</scope>
    <source>
        <strain evidence="2">PS9179</strain>
        <tissue evidence="2">Whole animal</tissue>
    </source>
</reference>
<dbReference type="Proteomes" id="UP001175271">
    <property type="component" value="Unassembled WGS sequence"/>
</dbReference>
<proteinExistence type="predicted"/>
<feature type="compositionally biased region" description="Polar residues" evidence="1">
    <location>
        <begin position="339"/>
        <end position="357"/>
    </location>
</feature>
<dbReference type="EMBL" id="JAUCMV010000001">
    <property type="protein sequence ID" value="KAK0427096.1"/>
    <property type="molecule type" value="Genomic_DNA"/>
</dbReference>
<name>A0AA39M9Z9_9BILA</name>
<organism evidence="2 3">
    <name type="scientific">Steinernema hermaphroditum</name>
    <dbReference type="NCBI Taxonomy" id="289476"/>
    <lineage>
        <taxon>Eukaryota</taxon>
        <taxon>Metazoa</taxon>
        <taxon>Ecdysozoa</taxon>
        <taxon>Nematoda</taxon>
        <taxon>Chromadorea</taxon>
        <taxon>Rhabditida</taxon>
        <taxon>Tylenchina</taxon>
        <taxon>Panagrolaimomorpha</taxon>
        <taxon>Strongyloidoidea</taxon>
        <taxon>Steinernematidae</taxon>
        <taxon>Steinernema</taxon>
    </lineage>
</organism>
<accession>A0AA39M9Z9</accession>
<sequence>MMQAASSSVAKKLTNDRHGEEILRCPRCANRLAMCLTDFVDTDGATFRHIWWTCRVLRDDQKTDSNLLYALANINYVVPSQPLESEPEQHAHQDAFNEPDYMQWGLATNPNTDLHYDDYNFLNRTPMDQTGMDNANFQGMEDPLQVHDSNDGMWHDLGFGMSGMDSQAPADENTGLYIEFGLPLDGSLQGLNCSVNNKHTNELFAHLLGLIPGNSKIHDPHAEEKLRCPRCANRLEAMCLTDFVDTDGVTYQHIWWTCRGLRDDSCDYPLDMPSNVFWVKRTMQQRLVGFTPLPNIELLPKKHRSLYPTLFPREGRHCRDKDRARKRRYKDIKSEITDALSSPRSTSGVSGILSGSPNAAGHKNAEQNLPPVDFETFKKLCRAAVPPSLRSMSGLKAAAASPTTSSVKSGLEAATVLEDLVDLRSPPSTSSPCSEAVHQFPALPIKTAVLRENNWINTT</sequence>